<dbReference type="PROSITE" id="PS50931">
    <property type="entry name" value="HTH_LYSR"/>
    <property type="match status" value="1"/>
</dbReference>
<dbReference type="RefSeq" id="WP_382257323.1">
    <property type="nucleotide sequence ID" value="NZ_JBHTBX010000007.1"/>
</dbReference>
<dbReference type="InterPro" id="IPR005119">
    <property type="entry name" value="LysR_subst-bd"/>
</dbReference>
<dbReference type="CDD" id="cd08459">
    <property type="entry name" value="PBP2_DntR_NahR_LinR_like"/>
    <property type="match status" value="1"/>
</dbReference>
<dbReference type="Proteomes" id="UP001596495">
    <property type="component" value="Unassembled WGS sequence"/>
</dbReference>
<gene>
    <name evidence="6" type="ORF">ACFQNJ_11495</name>
</gene>
<dbReference type="InterPro" id="IPR036390">
    <property type="entry name" value="WH_DNA-bd_sf"/>
</dbReference>
<keyword evidence="7" id="KW-1185">Reference proteome</keyword>
<dbReference type="InterPro" id="IPR036388">
    <property type="entry name" value="WH-like_DNA-bd_sf"/>
</dbReference>
<protein>
    <submittedName>
        <fullName evidence="6">LysR family transcriptional regulator</fullName>
    </submittedName>
</protein>
<comment type="caution">
    <text evidence="6">The sequence shown here is derived from an EMBL/GenBank/DDBJ whole genome shotgun (WGS) entry which is preliminary data.</text>
</comment>
<dbReference type="InterPro" id="IPR000847">
    <property type="entry name" value="LysR_HTH_N"/>
</dbReference>
<dbReference type="InterPro" id="IPR050389">
    <property type="entry name" value="LysR-type_TF"/>
</dbReference>
<dbReference type="PANTHER" id="PTHR30118">
    <property type="entry name" value="HTH-TYPE TRANSCRIPTIONAL REGULATOR LEUO-RELATED"/>
    <property type="match status" value="1"/>
</dbReference>
<evidence type="ECO:0000256" key="3">
    <source>
        <dbReference type="ARBA" id="ARBA00023125"/>
    </source>
</evidence>
<evidence type="ECO:0000256" key="2">
    <source>
        <dbReference type="ARBA" id="ARBA00023015"/>
    </source>
</evidence>
<organism evidence="6 7">
    <name type="scientific">Hydrogenophaga bisanensis</name>
    <dbReference type="NCBI Taxonomy" id="439611"/>
    <lineage>
        <taxon>Bacteria</taxon>
        <taxon>Pseudomonadati</taxon>
        <taxon>Pseudomonadota</taxon>
        <taxon>Betaproteobacteria</taxon>
        <taxon>Burkholderiales</taxon>
        <taxon>Comamonadaceae</taxon>
        <taxon>Hydrogenophaga</taxon>
    </lineage>
</organism>
<feature type="domain" description="HTH lysR-type" evidence="5">
    <location>
        <begin position="6"/>
        <end position="63"/>
    </location>
</feature>
<keyword evidence="3" id="KW-0238">DNA-binding</keyword>
<reference evidence="7" key="1">
    <citation type="journal article" date="2019" name="Int. J. Syst. Evol. Microbiol.">
        <title>The Global Catalogue of Microorganisms (GCM) 10K type strain sequencing project: providing services to taxonomists for standard genome sequencing and annotation.</title>
        <authorList>
            <consortium name="The Broad Institute Genomics Platform"/>
            <consortium name="The Broad Institute Genome Sequencing Center for Infectious Disease"/>
            <person name="Wu L."/>
            <person name="Ma J."/>
        </authorList>
    </citation>
    <scope>NUCLEOTIDE SEQUENCE [LARGE SCALE GENOMIC DNA]</scope>
    <source>
        <strain evidence="7">CCUG 54518</strain>
    </source>
</reference>
<evidence type="ECO:0000256" key="4">
    <source>
        <dbReference type="ARBA" id="ARBA00023163"/>
    </source>
</evidence>
<dbReference type="SUPFAM" id="SSF46785">
    <property type="entry name" value="Winged helix' DNA-binding domain"/>
    <property type="match status" value="1"/>
</dbReference>
<evidence type="ECO:0000313" key="7">
    <source>
        <dbReference type="Proteomes" id="UP001596495"/>
    </source>
</evidence>
<dbReference type="PANTHER" id="PTHR30118:SF15">
    <property type="entry name" value="TRANSCRIPTIONAL REGULATORY PROTEIN"/>
    <property type="match status" value="1"/>
</dbReference>
<evidence type="ECO:0000313" key="6">
    <source>
        <dbReference type="EMBL" id="MFC7435128.1"/>
    </source>
</evidence>
<comment type="similarity">
    <text evidence="1">Belongs to the LysR transcriptional regulatory family.</text>
</comment>
<evidence type="ECO:0000256" key="1">
    <source>
        <dbReference type="ARBA" id="ARBA00009437"/>
    </source>
</evidence>
<keyword evidence="2" id="KW-0805">Transcription regulation</keyword>
<evidence type="ECO:0000259" key="5">
    <source>
        <dbReference type="PROSITE" id="PS50931"/>
    </source>
</evidence>
<accession>A0ABW2RAP0</accession>
<sequence>MKLTDIDLNLLVVFHHLVRERGVSRTADALGLSQPAVSNALARLRRLLGDELFLRTATGMAPTPYAQELAGPVAQALETLHGALNVRTRFEPATSRRCFTLALTDVGEIYFLPVLMEALADLAPGVTLRCVPVADPNLREDMAAGRVDLALGALPSLQAGFYQQALFRQRHVALMRADHPLTPARRISAAQLRQTAQVRVAASGTDHGRLDEWMAQRGVSRPVQLTVPHYVALGQVLSDTRLMAIVPERFATRVCQPFGLVSRPLALTLPTSVICQYWHSHLHRDAGHQWLRHLMASHFGTTEAAETTGQARANG</sequence>
<name>A0ABW2RAP0_9BURK</name>
<dbReference type="SUPFAM" id="SSF53850">
    <property type="entry name" value="Periplasmic binding protein-like II"/>
    <property type="match status" value="1"/>
</dbReference>
<proteinExistence type="inferred from homology"/>
<dbReference type="Gene3D" id="3.40.190.10">
    <property type="entry name" value="Periplasmic binding protein-like II"/>
    <property type="match status" value="2"/>
</dbReference>
<dbReference type="Pfam" id="PF03466">
    <property type="entry name" value="LysR_substrate"/>
    <property type="match status" value="1"/>
</dbReference>
<keyword evidence="4" id="KW-0804">Transcription</keyword>
<dbReference type="EMBL" id="JBHTBX010000007">
    <property type="protein sequence ID" value="MFC7435128.1"/>
    <property type="molecule type" value="Genomic_DNA"/>
</dbReference>
<dbReference type="PRINTS" id="PR00039">
    <property type="entry name" value="HTHLYSR"/>
</dbReference>
<dbReference type="Pfam" id="PF00126">
    <property type="entry name" value="HTH_1"/>
    <property type="match status" value="1"/>
</dbReference>
<dbReference type="Gene3D" id="1.10.10.10">
    <property type="entry name" value="Winged helix-like DNA-binding domain superfamily/Winged helix DNA-binding domain"/>
    <property type="match status" value="1"/>
</dbReference>